<comment type="similarity">
    <text evidence="2">Belongs to the NPR1-interactor family.</text>
</comment>
<organism evidence="5 6">
    <name type="scientific">Protea cynaroides</name>
    <dbReference type="NCBI Taxonomy" id="273540"/>
    <lineage>
        <taxon>Eukaryota</taxon>
        <taxon>Viridiplantae</taxon>
        <taxon>Streptophyta</taxon>
        <taxon>Embryophyta</taxon>
        <taxon>Tracheophyta</taxon>
        <taxon>Spermatophyta</taxon>
        <taxon>Magnoliopsida</taxon>
        <taxon>Proteales</taxon>
        <taxon>Proteaceae</taxon>
        <taxon>Protea</taxon>
    </lineage>
</organism>
<dbReference type="GO" id="GO:0010112">
    <property type="term" value="P:regulation of systemic acquired resistance"/>
    <property type="evidence" value="ECO:0007669"/>
    <property type="project" value="InterPro"/>
</dbReference>
<evidence type="ECO:0000256" key="3">
    <source>
        <dbReference type="ARBA" id="ARBA00023242"/>
    </source>
</evidence>
<name>A0A9Q0QUU4_9MAGN</name>
<dbReference type="Proteomes" id="UP001141806">
    <property type="component" value="Unassembled WGS sequence"/>
</dbReference>
<evidence type="ECO:0000256" key="4">
    <source>
        <dbReference type="SAM" id="MobiDB-lite"/>
    </source>
</evidence>
<dbReference type="PANTHER" id="PTHR35735">
    <property type="entry name" value="PROTEIN NIM1-INTERACTING 2"/>
    <property type="match status" value="1"/>
</dbReference>
<reference evidence="5" key="1">
    <citation type="journal article" date="2023" name="Plant J.">
        <title>The genome of the king protea, Protea cynaroides.</title>
        <authorList>
            <person name="Chang J."/>
            <person name="Duong T.A."/>
            <person name="Schoeman C."/>
            <person name="Ma X."/>
            <person name="Roodt D."/>
            <person name="Barker N."/>
            <person name="Li Z."/>
            <person name="Van de Peer Y."/>
            <person name="Mizrachi E."/>
        </authorList>
    </citation>
    <scope>NUCLEOTIDE SEQUENCE</scope>
    <source>
        <tissue evidence="5">Young leaves</tissue>
    </source>
</reference>
<evidence type="ECO:0000313" key="5">
    <source>
        <dbReference type="EMBL" id="KAJ4972615.1"/>
    </source>
</evidence>
<dbReference type="PANTHER" id="PTHR35735:SF8">
    <property type="entry name" value="PROTEIN NIM1-INTERACTING 2"/>
    <property type="match status" value="1"/>
</dbReference>
<sequence length="128" mass="14959">MEMEMEMRKRSDEGKAEGRKKRVKEEKGEQPVEEMEKATEEEVEEFYAILRRIHQVQRYFGKRKGGEGEGATKKKGGIWKPSFQWEDFEEVNVNNIKGREKSFAETVEENLVVPVALDLNAEPEPERI</sequence>
<comment type="subcellular location">
    <subcellularLocation>
        <location evidence="1">Nucleus</location>
    </subcellularLocation>
</comment>
<feature type="region of interest" description="Disordered" evidence="4">
    <location>
        <begin position="1"/>
        <end position="39"/>
    </location>
</feature>
<dbReference type="OrthoDB" id="1098796at2759"/>
<proteinExistence type="inferred from homology"/>
<evidence type="ECO:0000313" key="6">
    <source>
        <dbReference type="Proteomes" id="UP001141806"/>
    </source>
</evidence>
<dbReference type="AlphaFoldDB" id="A0A9Q0QUU4"/>
<comment type="caution">
    <text evidence="5">The sequence shown here is derived from an EMBL/GenBank/DDBJ whole genome shotgun (WGS) entry which is preliminary data.</text>
</comment>
<accession>A0A9Q0QUU4</accession>
<dbReference type="InterPro" id="IPR034577">
    <property type="entry name" value="NIMIN-2"/>
</dbReference>
<gene>
    <name evidence="5" type="ORF">NE237_005789</name>
</gene>
<dbReference type="EMBL" id="JAMYWD010000004">
    <property type="protein sequence ID" value="KAJ4972615.1"/>
    <property type="molecule type" value="Genomic_DNA"/>
</dbReference>
<keyword evidence="6" id="KW-1185">Reference proteome</keyword>
<protein>
    <submittedName>
        <fullName evidence="5">Uncharacterized protein</fullName>
    </submittedName>
</protein>
<keyword evidence="3" id="KW-0539">Nucleus</keyword>
<evidence type="ECO:0000256" key="2">
    <source>
        <dbReference type="ARBA" id="ARBA00009937"/>
    </source>
</evidence>
<dbReference type="InterPro" id="IPR031425">
    <property type="entry name" value="NPR1/NH1-interacting"/>
</dbReference>
<dbReference type="Pfam" id="PF15699">
    <property type="entry name" value="NPR1_interact"/>
    <property type="match status" value="1"/>
</dbReference>
<dbReference type="GO" id="GO:0005634">
    <property type="term" value="C:nucleus"/>
    <property type="evidence" value="ECO:0007669"/>
    <property type="project" value="UniProtKB-SubCell"/>
</dbReference>
<evidence type="ECO:0000256" key="1">
    <source>
        <dbReference type="ARBA" id="ARBA00004123"/>
    </source>
</evidence>